<comment type="caution">
    <text evidence="5">The sequence shown here is derived from an EMBL/GenBank/DDBJ whole genome shotgun (WGS) entry which is preliminary data.</text>
</comment>
<evidence type="ECO:0000256" key="2">
    <source>
        <dbReference type="RuleBase" id="RU362119"/>
    </source>
</evidence>
<keyword evidence="2" id="KW-0547">Nucleotide-binding</keyword>
<dbReference type="GO" id="GO:0009166">
    <property type="term" value="P:nucleotide catabolic process"/>
    <property type="evidence" value="ECO:0007669"/>
    <property type="project" value="InterPro"/>
</dbReference>
<dbReference type="EMBL" id="WQLB01000002">
    <property type="protein sequence ID" value="MVN85492.1"/>
    <property type="molecule type" value="Genomic_DNA"/>
</dbReference>
<dbReference type="Gene3D" id="3.90.780.10">
    <property type="entry name" value="5'-Nucleotidase, C-terminal domain"/>
    <property type="match status" value="1"/>
</dbReference>
<dbReference type="RefSeq" id="WP_157457514.1">
    <property type="nucleotide sequence ID" value="NZ_WQLB01000002.1"/>
</dbReference>
<dbReference type="GO" id="GO:0000166">
    <property type="term" value="F:nucleotide binding"/>
    <property type="evidence" value="ECO:0007669"/>
    <property type="project" value="UniProtKB-KW"/>
</dbReference>
<keyword evidence="6" id="KW-1185">Reference proteome</keyword>
<name>A0A7C9HPH9_9DEIO</name>
<dbReference type="AlphaFoldDB" id="A0A7C9HPH9"/>
<evidence type="ECO:0000313" key="5">
    <source>
        <dbReference type="EMBL" id="MVN85492.1"/>
    </source>
</evidence>
<accession>A0A7C9HPH9</accession>
<gene>
    <name evidence="5" type="ORF">GO986_01770</name>
</gene>
<keyword evidence="1 2" id="KW-0732">Signal</keyword>
<dbReference type="InterPro" id="IPR029052">
    <property type="entry name" value="Metallo-depent_PP-like"/>
</dbReference>
<dbReference type="SUPFAM" id="SSF55816">
    <property type="entry name" value="5'-nucleotidase (syn. UDP-sugar hydrolase), C-terminal domain"/>
    <property type="match status" value="1"/>
</dbReference>
<proteinExistence type="inferred from homology"/>
<dbReference type="InterPro" id="IPR004843">
    <property type="entry name" value="Calcineurin-like_PHP"/>
</dbReference>
<feature type="signal peptide" evidence="2">
    <location>
        <begin position="1"/>
        <end position="17"/>
    </location>
</feature>
<evidence type="ECO:0000259" key="4">
    <source>
        <dbReference type="Pfam" id="PF02872"/>
    </source>
</evidence>
<evidence type="ECO:0000313" key="6">
    <source>
        <dbReference type="Proteomes" id="UP000483286"/>
    </source>
</evidence>
<keyword evidence="2" id="KW-0378">Hydrolase</keyword>
<dbReference type="InterPro" id="IPR036907">
    <property type="entry name" value="5'-Nucleotdase_C_sf"/>
</dbReference>
<dbReference type="GO" id="GO:0008253">
    <property type="term" value="F:5'-nucleotidase activity"/>
    <property type="evidence" value="ECO:0007669"/>
    <property type="project" value="TreeGrafter"/>
</dbReference>
<dbReference type="Pfam" id="PF02872">
    <property type="entry name" value="5_nucleotid_C"/>
    <property type="match status" value="1"/>
</dbReference>
<dbReference type="PANTHER" id="PTHR11575:SF24">
    <property type="entry name" value="5'-NUCLEOTIDASE"/>
    <property type="match status" value="1"/>
</dbReference>
<dbReference type="Pfam" id="PF00149">
    <property type="entry name" value="Metallophos"/>
    <property type="match status" value="1"/>
</dbReference>
<protein>
    <submittedName>
        <fullName evidence="5">Bifunctional metallophosphatase/5'-nucleotidase</fullName>
    </submittedName>
</protein>
<feature type="domain" description="5'-Nucleotidase C-terminal" evidence="4">
    <location>
        <begin position="393"/>
        <end position="548"/>
    </location>
</feature>
<dbReference type="Proteomes" id="UP000483286">
    <property type="component" value="Unassembled WGS sequence"/>
</dbReference>
<dbReference type="Gene3D" id="3.60.21.10">
    <property type="match status" value="1"/>
</dbReference>
<reference evidence="5 6" key="1">
    <citation type="submission" date="2019-12" db="EMBL/GenBank/DDBJ databases">
        <title>Deinococcus sp. HMF7620 Genome sequencing and assembly.</title>
        <authorList>
            <person name="Kang H."/>
            <person name="Kim H."/>
            <person name="Joh K."/>
        </authorList>
    </citation>
    <scope>NUCLEOTIDE SEQUENCE [LARGE SCALE GENOMIC DNA]</scope>
    <source>
        <strain evidence="5 6">HMF7620</strain>
    </source>
</reference>
<dbReference type="SUPFAM" id="SSF56300">
    <property type="entry name" value="Metallo-dependent phosphatases"/>
    <property type="match status" value="1"/>
</dbReference>
<dbReference type="GO" id="GO:0008768">
    <property type="term" value="F:UDP-sugar diphosphatase activity"/>
    <property type="evidence" value="ECO:0007669"/>
    <property type="project" value="TreeGrafter"/>
</dbReference>
<dbReference type="GO" id="GO:0030288">
    <property type="term" value="C:outer membrane-bounded periplasmic space"/>
    <property type="evidence" value="ECO:0007669"/>
    <property type="project" value="TreeGrafter"/>
</dbReference>
<dbReference type="PROSITE" id="PS51257">
    <property type="entry name" value="PROKAR_LIPOPROTEIN"/>
    <property type="match status" value="1"/>
</dbReference>
<evidence type="ECO:0000259" key="3">
    <source>
        <dbReference type="Pfam" id="PF00149"/>
    </source>
</evidence>
<organism evidence="5 6">
    <name type="scientific">Deinococcus arboris</name>
    <dbReference type="NCBI Taxonomy" id="2682977"/>
    <lineage>
        <taxon>Bacteria</taxon>
        <taxon>Thermotogati</taxon>
        <taxon>Deinococcota</taxon>
        <taxon>Deinococci</taxon>
        <taxon>Deinococcales</taxon>
        <taxon>Deinococcaceae</taxon>
        <taxon>Deinococcus</taxon>
    </lineage>
</organism>
<dbReference type="PRINTS" id="PR01607">
    <property type="entry name" value="APYRASEFAMLY"/>
</dbReference>
<feature type="domain" description="Calcineurin-like phosphoesterase" evidence="3">
    <location>
        <begin position="33"/>
        <end position="298"/>
    </location>
</feature>
<dbReference type="PANTHER" id="PTHR11575">
    <property type="entry name" value="5'-NUCLEOTIDASE-RELATED"/>
    <property type="match status" value="1"/>
</dbReference>
<feature type="chain" id="PRO_5029033506" evidence="2">
    <location>
        <begin position="18"/>
        <end position="588"/>
    </location>
</feature>
<evidence type="ECO:0000256" key="1">
    <source>
        <dbReference type="ARBA" id="ARBA00022729"/>
    </source>
</evidence>
<sequence length="588" mass="61348">MRKTPLLLLTVALGLSACTTPPSTLTPDPVNVTVLGLNDFHGNLEPTGFTPVGAEKPISAGGTEAIGAELAAARKANANTVFVGGGDLIGASPITSGLLRDEPAVYALNALGMSVSALGNHEFDQGLTELLRMQNGGCDSNDKAKACKFDPNYRGATFKWIGANVQYNASSGKTGSPFAPYVVQNVGGAKIAFVGAVTKTTPTIVSPDGVSMLTFTDEADAVNAVVPELKRQNVDAIIMLIHEGGEIVKTDANGKPINADVTYATVGCKVLKTDSPIYTIAKRVDPAVTAIISGHTHQGYNCLVPDPTGKDRIVIQGEQYGHLLQRLDLTVDKANHKVITVKAENLVVNYTEREKAGQLDFAQTQIVTTAKSKVAAISSVEIARLGSPQIQRGIANARNTESPLGDVIADALLEAGKDRGAVIGIMNPGGIRADLPDSTKIKANNAVNFGDVFAVNPFGNTTTILTLTGAQIDEMLEQQFSGGNAEAVKLLQVSEGFTYSYSQSAAAGSKIDIASIKLNGTAISPTGTYRIATNNFLAAGGDNFAAFKSATNVVQLPGVADTDVLSNYLKLKGPSLTNTVKGRIVVLP</sequence>
<dbReference type="InterPro" id="IPR008334">
    <property type="entry name" value="5'-Nucleotdase_C"/>
</dbReference>
<comment type="similarity">
    <text evidence="2">Belongs to the 5'-nucleotidase family.</text>
</comment>
<dbReference type="InterPro" id="IPR006179">
    <property type="entry name" value="5_nucleotidase/apyrase"/>
</dbReference>